<evidence type="ECO:0000313" key="5">
    <source>
        <dbReference type="EMBL" id="MEQ2424370.1"/>
    </source>
</evidence>
<dbReference type="Gene3D" id="3.30.360.90">
    <property type="match status" value="1"/>
</dbReference>
<dbReference type="Pfam" id="PF04984">
    <property type="entry name" value="Phage_sheath_1"/>
    <property type="match status" value="1"/>
</dbReference>
<comment type="similarity">
    <text evidence="1">Belongs to the myoviridae tail sheath protein family.</text>
</comment>
<dbReference type="Gene3D" id="3.40.50.11790">
    <property type="match status" value="1"/>
</dbReference>
<proteinExistence type="inferred from homology"/>
<protein>
    <submittedName>
        <fullName evidence="5">Phage tail sheath family protein</fullName>
    </submittedName>
</protein>
<comment type="caution">
    <text evidence="5">The sequence shown here is derived from an EMBL/GenBank/DDBJ whole genome shotgun (WGS) entry which is preliminary data.</text>
</comment>
<feature type="domain" description="Phage tail sheath protein-like beta-sandwich" evidence="3">
    <location>
        <begin position="97"/>
        <end position="180"/>
    </location>
</feature>
<evidence type="ECO:0000259" key="4">
    <source>
        <dbReference type="Pfam" id="PF17482"/>
    </source>
</evidence>
<dbReference type="EMBL" id="JBBMFM010000012">
    <property type="protein sequence ID" value="MEQ2424370.1"/>
    <property type="molecule type" value="Genomic_DNA"/>
</dbReference>
<reference evidence="5 6" key="1">
    <citation type="submission" date="2024-03" db="EMBL/GenBank/DDBJ databases">
        <title>Human intestinal bacterial collection.</title>
        <authorList>
            <person name="Pauvert C."/>
            <person name="Hitch T.C.A."/>
            <person name="Clavel T."/>
        </authorList>
    </citation>
    <scope>NUCLEOTIDE SEQUENCE [LARGE SCALE GENOMIC DNA]</scope>
    <source>
        <strain evidence="5 6">CLA-SR-H021</strain>
    </source>
</reference>
<dbReference type="Pfam" id="PF17482">
    <property type="entry name" value="Phage_sheath_1C"/>
    <property type="match status" value="1"/>
</dbReference>
<dbReference type="Gene3D" id="2.60.40.4290">
    <property type="match status" value="1"/>
</dbReference>
<feature type="domain" description="Tail sheath protein subtilisin-like" evidence="2">
    <location>
        <begin position="183"/>
        <end position="324"/>
    </location>
</feature>
<sequence length="432" mass="47532">MLGGGSFTAQNKILPGAYINFVSAASSVAVLSDRGTAAIPLEFGWGPEKEAFIVTAQDYQERCQEIFGYPADAPQMWMIRELFRNLTKGIFYRLNAGVKAACDYGQARYSGVRGKDLTLVVSANVDDSTKFDVRTLLDRKEVDHQTVAAATELTDNRYVVFKKDATLAATAGMPFNGGTDGDAVTGEDYARFLAKMESHTFQTLCCPSMDDAVKAVFAEYTKRMRDEAGVKFQTVMYRNAGADYEGIISVENKAAEQEQGLVYWTTGAQAACAVNKTNENRVYDGELTVDVDYTQGQLSAGVRSGKFMFHRVSDDVRVLMDINTLTTFTEEKGEDFSGNQTVRVLDQIGNDIASMFNTKYLGIMPNDDAGRVSLWNDIVTYNKELARLRAIEAVEAKEITVGRGNSKRSVVVNCPVTPINCMSQLYMTVVVS</sequence>
<feature type="domain" description="Tail sheath protein C-terminal" evidence="4">
    <location>
        <begin position="331"/>
        <end position="431"/>
    </location>
</feature>
<gene>
    <name evidence="5" type="ORF">WMQ36_05235</name>
</gene>
<evidence type="ECO:0000256" key="1">
    <source>
        <dbReference type="ARBA" id="ARBA00008005"/>
    </source>
</evidence>
<dbReference type="Pfam" id="PF17481">
    <property type="entry name" value="Phage_sheath_domII"/>
    <property type="match status" value="1"/>
</dbReference>
<accession>A0ABV1D1V4</accession>
<name>A0ABV1D1V4_9FIRM</name>
<evidence type="ECO:0000313" key="6">
    <source>
        <dbReference type="Proteomes" id="UP001454086"/>
    </source>
</evidence>
<evidence type="ECO:0000259" key="3">
    <source>
        <dbReference type="Pfam" id="PF17481"/>
    </source>
</evidence>
<dbReference type="InterPro" id="IPR020287">
    <property type="entry name" value="Tail_sheath_C"/>
</dbReference>
<dbReference type="Gene3D" id="3.30.1490.360">
    <property type="match status" value="1"/>
</dbReference>
<dbReference type="Proteomes" id="UP001454086">
    <property type="component" value="Unassembled WGS sequence"/>
</dbReference>
<dbReference type="RefSeq" id="WP_349117884.1">
    <property type="nucleotide sequence ID" value="NZ_JBBMFM010000012.1"/>
</dbReference>
<dbReference type="InterPro" id="IPR035326">
    <property type="entry name" value="Beta_sandwich_Seath"/>
</dbReference>
<organism evidence="5 6">
    <name type="scientific">Enterocloster hominis</name>
    <name type="common">ex Hitch et al. 2024</name>
    <dbReference type="NCBI Taxonomy" id="1917870"/>
    <lineage>
        <taxon>Bacteria</taxon>
        <taxon>Bacillati</taxon>
        <taxon>Bacillota</taxon>
        <taxon>Clostridia</taxon>
        <taxon>Lachnospirales</taxon>
        <taxon>Lachnospiraceae</taxon>
        <taxon>Enterocloster</taxon>
    </lineage>
</organism>
<evidence type="ECO:0000259" key="2">
    <source>
        <dbReference type="Pfam" id="PF04984"/>
    </source>
</evidence>
<keyword evidence="6" id="KW-1185">Reference proteome</keyword>
<dbReference type="Gene3D" id="3.30.1370.220">
    <property type="match status" value="1"/>
</dbReference>
<dbReference type="InterPro" id="IPR035089">
    <property type="entry name" value="Phage_sheath_subtilisin"/>
</dbReference>